<evidence type="ECO:0000313" key="2">
    <source>
        <dbReference type="EMBL" id="CAL8131209.1"/>
    </source>
</evidence>
<organism evidence="2 3">
    <name type="scientific">Orchesella dallaii</name>
    <dbReference type="NCBI Taxonomy" id="48710"/>
    <lineage>
        <taxon>Eukaryota</taxon>
        <taxon>Metazoa</taxon>
        <taxon>Ecdysozoa</taxon>
        <taxon>Arthropoda</taxon>
        <taxon>Hexapoda</taxon>
        <taxon>Collembola</taxon>
        <taxon>Entomobryomorpha</taxon>
        <taxon>Entomobryoidea</taxon>
        <taxon>Orchesellidae</taxon>
        <taxon>Orchesellinae</taxon>
        <taxon>Orchesella</taxon>
    </lineage>
</organism>
<proteinExistence type="predicted"/>
<comment type="caution">
    <text evidence="2">The sequence shown here is derived from an EMBL/GenBank/DDBJ whole genome shotgun (WGS) entry which is preliminary data.</text>
</comment>
<reference evidence="2 3" key="1">
    <citation type="submission" date="2024-08" db="EMBL/GenBank/DDBJ databases">
        <authorList>
            <person name="Cucini C."/>
            <person name="Frati F."/>
        </authorList>
    </citation>
    <scope>NUCLEOTIDE SEQUENCE [LARGE SCALE GENOMIC DNA]</scope>
</reference>
<evidence type="ECO:0000256" key="1">
    <source>
        <dbReference type="SAM" id="MobiDB-lite"/>
    </source>
</evidence>
<name>A0ABP1RMY1_9HEXA</name>
<feature type="region of interest" description="Disordered" evidence="1">
    <location>
        <begin position="32"/>
        <end position="71"/>
    </location>
</feature>
<evidence type="ECO:0000313" key="3">
    <source>
        <dbReference type="Proteomes" id="UP001642540"/>
    </source>
</evidence>
<accession>A0ABP1RMY1</accession>
<dbReference type="EMBL" id="CAXLJM020000086">
    <property type="protein sequence ID" value="CAL8131209.1"/>
    <property type="molecule type" value="Genomic_DNA"/>
</dbReference>
<gene>
    <name evidence="2" type="ORF">ODALV1_LOCUS24075</name>
</gene>
<keyword evidence="3" id="KW-1185">Reference proteome</keyword>
<protein>
    <submittedName>
        <fullName evidence="2">Uncharacterized protein</fullName>
    </submittedName>
</protein>
<sequence length="71" mass="7654">MQNHDEKLVNEHSEQNLAEEVELATLKIVSQIPKSENPEGMSFVSTSSTASKPVAESSVLGNADKSTDIPE</sequence>
<dbReference type="Proteomes" id="UP001642540">
    <property type="component" value="Unassembled WGS sequence"/>
</dbReference>